<sequence>MNIISLRKSPQYLERTIAYFQSKWADNDSKMVYDDCFRHSITTESPIPQWYLLMKDDEIIGCVGLTTNDFNSRMDLYPWLVALFIEEKHRGNNYANLLIEQVKRDTLAMGYSKLYLSTHHTSYYERFGFTYIGECYHPWGEHSRVYEIDLK</sequence>
<name>A0A6H0KH98_9BACE</name>
<dbReference type="PROSITE" id="PS51186">
    <property type="entry name" value="GNAT"/>
    <property type="match status" value="1"/>
</dbReference>
<evidence type="ECO:0000313" key="3">
    <source>
        <dbReference type="Proteomes" id="UP000501780"/>
    </source>
</evidence>
<evidence type="ECO:0000313" key="2">
    <source>
        <dbReference type="EMBL" id="QIU92762.1"/>
    </source>
</evidence>
<dbReference type="CDD" id="cd04301">
    <property type="entry name" value="NAT_SF"/>
    <property type="match status" value="1"/>
</dbReference>
<dbReference type="AlphaFoldDB" id="A0A6H0KH98"/>
<organism evidence="2 3">
    <name type="scientific">Bacteroides faecium</name>
    <dbReference type="NCBI Taxonomy" id="2715212"/>
    <lineage>
        <taxon>Bacteria</taxon>
        <taxon>Pseudomonadati</taxon>
        <taxon>Bacteroidota</taxon>
        <taxon>Bacteroidia</taxon>
        <taxon>Bacteroidales</taxon>
        <taxon>Bacteroidaceae</taxon>
        <taxon>Bacteroides</taxon>
    </lineage>
</organism>
<dbReference type="Gene3D" id="3.40.630.30">
    <property type="match status" value="1"/>
</dbReference>
<dbReference type="SUPFAM" id="SSF55729">
    <property type="entry name" value="Acyl-CoA N-acyltransferases (Nat)"/>
    <property type="match status" value="1"/>
</dbReference>
<dbReference type="Proteomes" id="UP000501780">
    <property type="component" value="Chromosome"/>
</dbReference>
<dbReference type="Pfam" id="PF00583">
    <property type="entry name" value="Acetyltransf_1"/>
    <property type="match status" value="1"/>
</dbReference>
<evidence type="ECO:0000259" key="1">
    <source>
        <dbReference type="PROSITE" id="PS51186"/>
    </source>
</evidence>
<proteinExistence type="predicted"/>
<protein>
    <submittedName>
        <fullName evidence="2">GNAT family N-acetyltransferase</fullName>
    </submittedName>
</protein>
<dbReference type="RefSeq" id="WP_167959520.1">
    <property type="nucleotide sequence ID" value="NZ_CP050831.1"/>
</dbReference>
<dbReference type="GO" id="GO:0016747">
    <property type="term" value="F:acyltransferase activity, transferring groups other than amino-acyl groups"/>
    <property type="evidence" value="ECO:0007669"/>
    <property type="project" value="InterPro"/>
</dbReference>
<dbReference type="InterPro" id="IPR000182">
    <property type="entry name" value="GNAT_dom"/>
</dbReference>
<keyword evidence="3" id="KW-1185">Reference proteome</keyword>
<keyword evidence="2" id="KW-0808">Transferase</keyword>
<accession>A0A6H0KH98</accession>
<dbReference type="InterPro" id="IPR016181">
    <property type="entry name" value="Acyl_CoA_acyltransferase"/>
</dbReference>
<dbReference type="EMBL" id="CP050831">
    <property type="protein sequence ID" value="QIU92762.1"/>
    <property type="molecule type" value="Genomic_DNA"/>
</dbReference>
<feature type="domain" description="N-acetyltransferase" evidence="1">
    <location>
        <begin position="1"/>
        <end position="151"/>
    </location>
</feature>
<gene>
    <name evidence="2" type="ORF">BacF7301_00695</name>
</gene>
<dbReference type="KEGG" id="bfc:BacF7301_00695"/>
<reference evidence="2 3" key="1">
    <citation type="submission" date="2020-03" db="EMBL/GenBank/DDBJ databases">
        <title>Genomic analysis of Bacteroides faecium CBA7301.</title>
        <authorList>
            <person name="Kim J."/>
            <person name="Roh S.W."/>
        </authorList>
    </citation>
    <scope>NUCLEOTIDE SEQUENCE [LARGE SCALE GENOMIC DNA]</scope>
    <source>
        <strain evidence="2 3">CBA7301</strain>
    </source>
</reference>